<feature type="chain" id="PRO_5028840899" evidence="4">
    <location>
        <begin position="20"/>
        <end position="372"/>
    </location>
</feature>
<feature type="disulfide bond" evidence="2">
    <location>
        <begin position="90"/>
        <end position="95"/>
    </location>
</feature>
<dbReference type="AlphaFoldDB" id="A0A7E4VRX5"/>
<dbReference type="PANTHER" id="PTHR47966">
    <property type="entry name" value="BETA-SITE APP-CLEAVING ENZYME, ISOFORM A-RELATED"/>
    <property type="match status" value="1"/>
</dbReference>
<evidence type="ECO:0000313" key="6">
    <source>
        <dbReference type="Proteomes" id="UP000492821"/>
    </source>
</evidence>
<dbReference type="Proteomes" id="UP000492821">
    <property type="component" value="Unassembled WGS sequence"/>
</dbReference>
<keyword evidence="3" id="KW-0645">Protease</keyword>
<evidence type="ECO:0000259" key="5">
    <source>
        <dbReference type="PROSITE" id="PS51767"/>
    </source>
</evidence>
<dbReference type="PANTHER" id="PTHR47966:SF51">
    <property type="entry name" value="BETA-SITE APP-CLEAVING ENZYME, ISOFORM A-RELATED"/>
    <property type="match status" value="1"/>
</dbReference>
<feature type="signal peptide" evidence="4">
    <location>
        <begin position="1"/>
        <end position="19"/>
    </location>
</feature>
<dbReference type="SUPFAM" id="SSF50630">
    <property type="entry name" value="Acid proteases"/>
    <property type="match status" value="1"/>
</dbReference>
<dbReference type="InterPro" id="IPR001461">
    <property type="entry name" value="Aspartic_peptidase_A1"/>
</dbReference>
<organism evidence="6 7">
    <name type="scientific">Panagrellus redivivus</name>
    <name type="common">Microworm</name>
    <dbReference type="NCBI Taxonomy" id="6233"/>
    <lineage>
        <taxon>Eukaryota</taxon>
        <taxon>Metazoa</taxon>
        <taxon>Ecdysozoa</taxon>
        <taxon>Nematoda</taxon>
        <taxon>Chromadorea</taxon>
        <taxon>Rhabditida</taxon>
        <taxon>Tylenchina</taxon>
        <taxon>Panagrolaimomorpha</taxon>
        <taxon>Panagrolaimoidea</taxon>
        <taxon>Panagrolaimidae</taxon>
        <taxon>Panagrellus</taxon>
    </lineage>
</organism>
<reference evidence="6" key="1">
    <citation type="journal article" date="2013" name="Genetics">
        <title>The draft genome and transcriptome of Panagrellus redivivus are shaped by the harsh demands of a free-living lifestyle.</title>
        <authorList>
            <person name="Srinivasan J."/>
            <person name="Dillman A.R."/>
            <person name="Macchietto M.G."/>
            <person name="Heikkinen L."/>
            <person name="Lakso M."/>
            <person name="Fracchia K.M."/>
            <person name="Antoshechkin I."/>
            <person name="Mortazavi A."/>
            <person name="Wong G."/>
            <person name="Sternberg P.W."/>
        </authorList>
    </citation>
    <scope>NUCLEOTIDE SEQUENCE [LARGE SCALE GENOMIC DNA]</scope>
    <source>
        <strain evidence="6">MT8872</strain>
    </source>
</reference>
<dbReference type="GO" id="GO:0006508">
    <property type="term" value="P:proteolysis"/>
    <property type="evidence" value="ECO:0007669"/>
    <property type="project" value="UniProtKB-KW"/>
</dbReference>
<proteinExistence type="inferred from homology"/>
<feature type="domain" description="Peptidase A1" evidence="5">
    <location>
        <begin position="59"/>
        <end position="368"/>
    </location>
</feature>
<keyword evidence="4" id="KW-0732">Signal</keyword>
<keyword evidence="6" id="KW-1185">Reference proteome</keyword>
<dbReference type="Gene3D" id="2.40.70.10">
    <property type="entry name" value="Acid Proteases"/>
    <property type="match status" value="2"/>
</dbReference>
<keyword evidence="3" id="KW-0064">Aspartyl protease</keyword>
<dbReference type="PRINTS" id="PR00792">
    <property type="entry name" value="PEPSIN"/>
</dbReference>
<evidence type="ECO:0000256" key="1">
    <source>
        <dbReference type="ARBA" id="ARBA00007447"/>
    </source>
</evidence>
<accession>A0A7E4VRX5</accession>
<dbReference type="Pfam" id="PF00026">
    <property type="entry name" value="Asp"/>
    <property type="match status" value="1"/>
</dbReference>
<dbReference type="InterPro" id="IPR034164">
    <property type="entry name" value="Pepsin-like_dom"/>
</dbReference>
<name>A0A7E4VRX5_PANRE</name>
<dbReference type="InterPro" id="IPR001969">
    <property type="entry name" value="Aspartic_peptidase_AS"/>
</dbReference>
<evidence type="ECO:0000313" key="7">
    <source>
        <dbReference type="WBParaSite" id="Pan_g23426.t1"/>
    </source>
</evidence>
<dbReference type="PROSITE" id="PS00141">
    <property type="entry name" value="ASP_PROTEASE"/>
    <property type="match status" value="1"/>
</dbReference>
<protein>
    <submittedName>
        <fullName evidence="7">Peptidase A1 domain-containing protein</fullName>
    </submittedName>
</protein>
<evidence type="ECO:0000256" key="3">
    <source>
        <dbReference type="RuleBase" id="RU000454"/>
    </source>
</evidence>
<sequence length="372" mass="40765">MASLQVLLCFLVLIAVAEAATHRIHVTRNHVPSTFIDRVLTAGGNGVVPLVTRYNEYSYSGNITIGTPPQNFVTNFDTGSSELWILDETCQDPDCKNAPLFHKEKSSTYKSNNVPKTSGYVGGNLVTGVRAFETLTLGGINLKNQAFILANKSHGNAINKSLFGLGPPNGAVTPPFYTAVAQKAVDKPILTVFLEKSAVDTFGGEITLGDYDTINCGAIYTKTKSEKLDWHVSNSSTFINGKKVSPAEFRGLVDTGTTYLLLPFDLSETFDIINQTVELTQNRDFRRYNIHNLNCANADKIPDLTIMIDGYDHIIKGYQLAVPLEPAKGTCLLALGHLPDLHTAILGDPFIRDRCISQNIETKELSFAHRKQ</sequence>
<keyword evidence="3" id="KW-0378">Hydrolase</keyword>
<evidence type="ECO:0000256" key="2">
    <source>
        <dbReference type="PIRSR" id="PIRSR601461-2"/>
    </source>
</evidence>
<dbReference type="PROSITE" id="PS51767">
    <property type="entry name" value="PEPTIDASE_A1"/>
    <property type="match status" value="1"/>
</dbReference>
<dbReference type="InterPro" id="IPR021109">
    <property type="entry name" value="Peptidase_aspartic_dom_sf"/>
</dbReference>
<reference evidence="7" key="2">
    <citation type="submission" date="2020-10" db="UniProtKB">
        <authorList>
            <consortium name="WormBaseParasite"/>
        </authorList>
    </citation>
    <scope>IDENTIFICATION</scope>
</reference>
<keyword evidence="2" id="KW-1015">Disulfide bond</keyword>
<dbReference type="WBParaSite" id="Pan_g23426.t1">
    <property type="protein sequence ID" value="Pan_g23426.t1"/>
    <property type="gene ID" value="Pan_g23426"/>
</dbReference>
<comment type="similarity">
    <text evidence="1 3">Belongs to the peptidase A1 family.</text>
</comment>
<evidence type="ECO:0000256" key="4">
    <source>
        <dbReference type="SAM" id="SignalP"/>
    </source>
</evidence>
<dbReference type="InterPro" id="IPR033121">
    <property type="entry name" value="PEPTIDASE_A1"/>
</dbReference>
<dbReference type="GO" id="GO:0004190">
    <property type="term" value="F:aspartic-type endopeptidase activity"/>
    <property type="evidence" value="ECO:0007669"/>
    <property type="project" value="UniProtKB-KW"/>
</dbReference>
<dbReference type="CDD" id="cd05471">
    <property type="entry name" value="pepsin_like"/>
    <property type="match status" value="1"/>
</dbReference>